<dbReference type="Gene3D" id="2.70.98.10">
    <property type="match status" value="1"/>
</dbReference>
<dbReference type="Pfam" id="PF09137">
    <property type="entry name" value="Glucodextran_N"/>
    <property type="match status" value="1"/>
</dbReference>
<reference evidence="8" key="1">
    <citation type="submission" date="2018-04" db="EMBL/GenBank/DDBJ databases">
        <authorList>
            <person name="Watanabe M."/>
            <person name="Kojima H."/>
        </authorList>
    </citation>
    <scope>NUCLEOTIDE SEQUENCE [LARGE SCALE GENOMIC DNA]</scope>
    <source>
        <strain evidence="8">Dysh456</strain>
    </source>
</reference>
<evidence type="ECO:0000256" key="4">
    <source>
        <dbReference type="SAM" id="MobiDB-lite"/>
    </source>
</evidence>
<dbReference type="AlphaFoldDB" id="A0A2Z6E5T6"/>
<feature type="domain" description="GH15-like" evidence="5">
    <location>
        <begin position="361"/>
        <end position="660"/>
    </location>
</feature>
<organism evidence="7 8">
    <name type="scientific">Aerosticca soli</name>
    <dbReference type="NCBI Taxonomy" id="2010829"/>
    <lineage>
        <taxon>Bacteria</taxon>
        <taxon>Pseudomonadati</taxon>
        <taxon>Pseudomonadota</taxon>
        <taxon>Gammaproteobacteria</taxon>
        <taxon>Lysobacterales</taxon>
        <taxon>Rhodanobacteraceae</taxon>
        <taxon>Aerosticca</taxon>
    </lineage>
</organism>
<dbReference type="InterPro" id="IPR011013">
    <property type="entry name" value="Gal_mutarotase_sf_dom"/>
</dbReference>
<dbReference type="PANTHER" id="PTHR31616">
    <property type="entry name" value="TREHALASE"/>
    <property type="match status" value="1"/>
</dbReference>
<dbReference type="GO" id="GO:0005975">
    <property type="term" value="P:carbohydrate metabolic process"/>
    <property type="evidence" value="ECO:0007669"/>
    <property type="project" value="InterPro"/>
</dbReference>
<proteinExistence type="inferred from homology"/>
<sequence length="784" mass="86125">MQAPAPPQAPPATWTRANKDSVGSTLQGPRVWFTAAEGMLTEVFYPRIDIPQLKLLNFIIADDAGFWCELGGMDGHVIEEPMVGVPALIVRHRHPRFEFTLKICPDPARDVILIDAHLEGDPTLRPYAYALPRVGENAEHNQAAIGQSANLRALLAWQGPFGLALMAAHEGEDGWRRLSVGHLEASDLASDFRRHGRMTWTYDQAGPGQVVLGGELPRRVTLALGFCTSAQSAATLAHSALVDPFDDAWDTHIRQWRSWLAQIIPPEGMAPRLWAQLLRSAMVLKTHKDHTFTGAMVASLSTPWGHVSTQRGGYHLVWARDLVESAGAFFALALPGEAHEVLRYLIATQQPDGHWHQNQWLGGKPYWSGIQLDEVGFPVLLAAKLAACDALGGTPVLPMIRAALRFLLLEGPVSPQDRWEEDPGLNAFTLAVIIAALVEGAAFLDQQTRDFVLGLADEWNACIEDWLYVSGTAIAARIGVHGYYVRIAPPEVLDDHAALAMPLPIRNRADGAAPPAADQVALDFLQLVRFGLRRADDVRIRDTLKVADALLKVDTPCGPVWHRYTGDGYGEHADGTPYDGTGIGRGWPLLTGERGHYALAAGEDAQPYLEAMDAMAGRGGLLPEQVWDTDPIPALGLFPGRPTGSVQPLVWAHGEFIKLAYSQAAGHAIDRPEGVWQRYGGKVPRRPFCSWNPRHPHHRLPQGLMLRLVLPAPALVHFGYDDWHTPTDVLARDCGLDVWYVDLPTADLAVGQRIVFTFQWQRDGRWEGRDYALTVVPAAPDAQD</sequence>
<evidence type="ECO:0000313" key="7">
    <source>
        <dbReference type="EMBL" id="BBD80272.1"/>
    </source>
</evidence>
<dbReference type="OrthoDB" id="9806081at2"/>
<dbReference type="Proteomes" id="UP000270530">
    <property type="component" value="Chromosome"/>
</dbReference>
<feature type="compositionally biased region" description="Pro residues" evidence="4">
    <location>
        <begin position="1"/>
        <end position="10"/>
    </location>
</feature>
<dbReference type="SUPFAM" id="SSF48208">
    <property type="entry name" value="Six-hairpin glycosidases"/>
    <property type="match status" value="1"/>
</dbReference>
<dbReference type="InterPro" id="IPR008928">
    <property type="entry name" value="6-hairpin_glycosidase_sf"/>
</dbReference>
<dbReference type="GO" id="GO:0030246">
    <property type="term" value="F:carbohydrate binding"/>
    <property type="evidence" value="ECO:0007669"/>
    <property type="project" value="InterPro"/>
</dbReference>
<dbReference type="InterPro" id="IPR012341">
    <property type="entry name" value="6hp_glycosidase-like_sf"/>
</dbReference>
<dbReference type="GO" id="GO:0004553">
    <property type="term" value="F:hydrolase activity, hydrolyzing O-glycosyl compounds"/>
    <property type="evidence" value="ECO:0007669"/>
    <property type="project" value="UniProtKB-ARBA"/>
</dbReference>
<dbReference type="Gene3D" id="1.50.10.10">
    <property type="match status" value="1"/>
</dbReference>
<dbReference type="InterPro" id="IPR014718">
    <property type="entry name" value="GH-type_carb-bd"/>
</dbReference>
<name>A0A2Z6E5T6_9GAMM</name>
<dbReference type="GO" id="GO:0016757">
    <property type="term" value="F:glycosyltransferase activity"/>
    <property type="evidence" value="ECO:0007669"/>
    <property type="project" value="UniProtKB-ARBA"/>
</dbReference>
<dbReference type="PROSITE" id="PS00820">
    <property type="entry name" value="GLUCOAMYLASE"/>
    <property type="match status" value="1"/>
</dbReference>
<accession>A0A2Z6E5T6</accession>
<dbReference type="InterPro" id="IPR011613">
    <property type="entry name" value="GH15-like"/>
</dbReference>
<dbReference type="KEGG" id="rbd:ALSL_1618"/>
<dbReference type="PANTHER" id="PTHR31616:SF0">
    <property type="entry name" value="GLUCAN 1,4-ALPHA-GLUCOSIDASE"/>
    <property type="match status" value="1"/>
</dbReference>
<dbReference type="SUPFAM" id="SSF74650">
    <property type="entry name" value="Galactose mutarotase-like"/>
    <property type="match status" value="1"/>
</dbReference>
<keyword evidence="2" id="KW-0378">Hydrolase</keyword>
<dbReference type="Pfam" id="PF00723">
    <property type="entry name" value="Glyco_hydro_15"/>
    <property type="match status" value="2"/>
</dbReference>
<dbReference type="RefSeq" id="WP_126538116.1">
    <property type="nucleotide sequence ID" value="NZ_AP018560.1"/>
</dbReference>
<evidence type="ECO:0000259" key="5">
    <source>
        <dbReference type="Pfam" id="PF00723"/>
    </source>
</evidence>
<keyword evidence="3" id="KW-0326">Glycosidase</keyword>
<feature type="domain" description="GH15-like" evidence="5">
    <location>
        <begin position="277"/>
        <end position="340"/>
    </location>
</feature>
<evidence type="ECO:0000256" key="1">
    <source>
        <dbReference type="ARBA" id="ARBA00006188"/>
    </source>
</evidence>
<dbReference type="InterPro" id="IPR046966">
    <property type="entry name" value="Glucoamylase_active_site"/>
</dbReference>
<evidence type="ECO:0000313" key="8">
    <source>
        <dbReference type="Proteomes" id="UP000270530"/>
    </source>
</evidence>
<evidence type="ECO:0000256" key="3">
    <source>
        <dbReference type="ARBA" id="ARBA00023295"/>
    </source>
</evidence>
<reference evidence="8" key="2">
    <citation type="submission" date="2018-06" db="EMBL/GenBank/DDBJ databases">
        <title>Genome sequence of Rhodanobacteraceae bacterium strain Dysh456.</title>
        <authorList>
            <person name="Fukui M."/>
        </authorList>
    </citation>
    <scope>NUCLEOTIDE SEQUENCE [LARGE SCALE GENOMIC DNA]</scope>
    <source>
        <strain evidence="8">Dysh456</strain>
    </source>
</reference>
<dbReference type="InterPro" id="IPR015220">
    <property type="entry name" value="Glucodextranase_N"/>
</dbReference>
<evidence type="ECO:0000259" key="6">
    <source>
        <dbReference type="Pfam" id="PF09137"/>
    </source>
</evidence>
<evidence type="ECO:0000256" key="2">
    <source>
        <dbReference type="ARBA" id="ARBA00022801"/>
    </source>
</evidence>
<protein>
    <submittedName>
        <fullName evidence="7">Glucoamylase</fullName>
    </submittedName>
</protein>
<gene>
    <name evidence="7" type="ORF">ALSL_1618</name>
</gene>
<dbReference type="CDD" id="cd07430">
    <property type="entry name" value="GH15_N"/>
    <property type="match status" value="1"/>
</dbReference>
<keyword evidence="8" id="KW-1185">Reference proteome</keyword>
<feature type="domain" description="Glucodextranase N-terminal" evidence="6">
    <location>
        <begin position="11"/>
        <end position="260"/>
    </location>
</feature>
<feature type="region of interest" description="Disordered" evidence="4">
    <location>
        <begin position="1"/>
        <end position="25"/>
    </location>
</feature>
<comment type="similarity">
    <text evidence="1">Belongs to the glycosyl hydrolase 15 family.</text>
</comment>
<dbReference type="EMBL" id="AP018560">
    <property type="protein sequence ID" value="BBD80272.1"/>
    <property type="molecule type" value="Genomic_DNA"/>
</dbReference>